<evidence type="ECO:0000256" key="4">
    <source>
        <dbReference type="ARBA" id="ARBA00023136"/>
    </source>
</evidence>
<feature type="transmembrane region" description="Helical" evidence="7">
    <location>
        <begin position="624"/>
        <end position="648"/>
    </location>
</feature>
<feature type="domain" description="NADH:quinone oxidoreductase/Mrp antiporter transmembrane" evidence="8">
    <location>
        <begin position="151"/>
        <end position="473"/>
    </location>
</feature>
<comment type="subcellular location">
    <subcellularLocation>
        <location evidence="1">Endomembrane system</location>
        <topology evidence="1">Multi-pass membrane protein</topology>
    </subcellularLocation>
    <subcellularLocation>
        <location evidence="5">Membrane</location>
        <topology evidence="5">Multi-pass membrane protein</topology>
    </subcellularLocation>
</comment>
<evidence type="ECO:0000259" key="9">
    <source>
        <dbReference type="Pfam" id="PF00662"/>
    </source>
</evidence>
<name>A0A6N7PQ07_9BACT</name>
<organism evidence="10 11">
    <name type="scientific">Polyangium spumosum</name>
    <dbReference type="NCBI Taxonomy" id="889282"/>
    <lineage>
        <taxon>Bacteria</taxon>
        <taxon>Pseudomonadati</taxon>
        <taxon>Myxococcota</taxon>
        <taxon>Polyangia</taxon>
        <taxon>Polyangiales</taxon>
        <taxon>Polyangiaceae</taxon>
        <taxon>Polyangium</taxon>
    </lineage>
</organism>
<evidence type="ECO:0000256" key="6">
    <source>
        <dbReference type="SAM" id="MobiDB-lite"/>
    </source>
</evidence>
<keyword evidence="3 7" id="KW-1133">Transmembrane helix</keyword>
<gene>
    <name evidence="10" type="primary">nuoL</name>
    <name evidence="10" type="ORF">GF068_03305</name>
</gene>
<dbReference type="Pfam" id="PF00662">
    <property type="entry name" value="Proton_antipo_N"/>
    <property type="match status" value="1"/>
</dbReference>
<feature type="transmembrane region" description="Helical" evidence="7">
    <location>
        <begin position="396"/>
        <end position="417"/>
    </location>
</feature>
<feature type="transmembrane region" description="Helical" evidence="7">
    <location>
        <begin position="730"/>
        <end position="748"/>
    </location>
</feature>
<dbReference type="RefSeq" id="WP_338046195.1">
    <property type="nucleotide sequence ID" value="NZ_WJIE01000001.1"/>
</dbReference>
<keyword evidence="2 5" id="KW-0812">Transmembrane</keyword>
<feature type="transmembrane region" description="Helical" evidence="7">
    <location>
        <begin position="12"/>
        <end position="32"/>
    </location>
</feature>
<evidence type="ECO:0000256" key="1">
    <source>
        <dbReference type="ARBA" id="ARBA00004127"/>
    </source>
</evidence>
<feature type="transmembrane region" description="Helical" evidence="7">
    <location>
        <begin position="364"/>
        <end position="390"/>
    </location>
</feature>
<keyword evidence="4 7" id="KW-0472">Membrane</keyword>
<dbReference type="AlphaFoldDB" id="A0A6N7PQ07"/>
<evidence type="ECO:0000256" key="2">
    <source>
        <dbReference type="ARBA" id="ARBA00022692"/>
    </source>
</evidence>
<dbReference type="GO" id="GO:0042773">
    <property type="term" value="P:ATP synthesis coupled electron transport"/>
    <property type="evidence" value="ECO:0007669"/>
    <property type="project" value="InterPro"/>
</dbReference>
<feature type="transmembrane region" description="Helical" evidence="7">
    <location>
        <begin position="134"/>
        <end position="151"/>
    </location>
</feature>
<feature type="transmembrane region" description="Helical" evidence="7">
    <location>
        <begin position="438"/>
        <end position="460"/>
    </location>
</feature>
<dbReference type="InterPro" id="IPR018393">
    <property type="entry name" value="NADHpl_OxRdtase_5_subgr"/>
</dbReference>
<feature type="transmembrane region" description="Helical" evidence="7">
    <location>
        <begin position="157"/>
        <end position="177"/>
    </location>
</feature>
<evidence type="ECO:0000256" key="7">
    <source>
        <dbReference type="SAM" id="Phobius"/>
    </source>
</evidence>
<dbReference type="GO" id="GO:0012505">
    <property type="term" value="C:endomembrane system"/>
    <property type="evidence" value="ECO:0007669"/>
    <property type="project" value="UniProtKB-SubCell"/>
</dbReference>
<feature type="transmembrane region" description="Helical" evidence="7">
    <location>
        <begin position="101"/>
        <end position="122"/>
    </location>
</feature>
<dbReference type="GO" id="GO:0015990">
    <property type="term" value="P:electron transport coupled proton transport"/>
    <property type="evidence" value="ECO:0007669"/>
    <property type="project" value="TreeGrafter"/>
</dbReference>
<dbReference type="PANTHER" id="PTHR42829:SF2">
    <property type="entry name" value="NADH-UBIQUINONE OXIDOREDUCTASE CHAIN 5"/>
    <property type="match status" value="1"/>
</dbReference>
<dbReference type="GO" id="GO:0003954">
    <property type="term" value="F:NADH dehydrogenase activity"/>
    <property type="evidence" value="ECO:0007669"/>
    <property type="project" value="TreeGrafter"/>
</dbReference>
<dbReference type="InterPro" id="IPR001750">
    <property type="entry name" value="ND/Mrp_TM"/>
</dbReference>
<feature type="transmembrane region" description="Helical" evidence="7">
    <location>
        <begin position="705"/>
        <end position="724"/>
    </location>
</feature>
<feature type="region of interest" description="Disordered" evidence="6">
    <location>
        <begin position="537"/>
        <end position="565"/>
    </location>
</feature>
<dbReference type="InterPro" id="IPR003945">
    <property type="entry name" value="NU5C-like"/>
</dbReference>
<dbReference type="PANTHER" id="PTHR42829">
    <property type="entry name" value="NADH-UBIQUINONE OXIDOREDUCTASE CHAIN 5"/>
    <property type="match status" value="1"/>
</dbReference>
<feature type="domain" description="NADH-Ubiquinone oxidoreductase (complex I) chain 5 N-terminal" evidence="9">
    <location>
        <begin position="90"/>
        <end position="135"/>
    </location>
</feature>
<evidence type="ECO:0000313" key="11">
    <source>
        <dbReference type="Proteomes" id="UP000440224"/>
    </source>
</evidence>
<feature type="transmembrane region" description="Helical" evidence="7">
    <location>
        <begin position="44"/>
        <end position="64"/>
    </location>
</feature>
<proteinExistence type="predicted"/>
<dbReference type="Pfam" id="PF00361">
    <property type="entry name" value="Proton_antipo_M"/>
    <property type="match status" value="1"/>
</dbReference>
<feature type="transmembrane region" description="Helical" evidence="7">
    <location>
        <begin position="336"/>
        <end position="357"/>
    </location>
</feature>
<feature type="transmembrane region" description="Helical" evidence="7">
    <location>
        <begin position="570"/>
        <end position="591"/>
    </location>
</feature>
<feature type="transmembrane region" description="Helical" evidence="7">
    <location>
        <begin position="495"/>
        <end position="516"/>
    </location>
</feature>
<dbReference type="PRINTS" id="PR01434">
    <property type="entry name" value="NADHDHGNASE5"/>
</dbReference>
<dbReference type="EMBL" id="WJIE01000001">
    <property type="protein sequence ID" value="MRG90951.1"/>
    <property type="molecule type" value="Genomic_DNA"/>
</dbReference>
<feature type="transmembrane region" description="Helical" evidence="7">
    <location>
        <begin position="267"/>
        <end position="285"/>
    </location>
</feature>
<evidence type="ECO:0000259" key="8">
    <source>
        <dbReference type="Pfam" id="PF00361"/>
    </source>
</evidence>
<dbReference type="PRINTS" id="PR01435">
    <property type="entry name" value="NPOXDRDTASE5"/>
</dbReference>
<comment type="caution">
    <text evidence="10">The sequence shown here is derived from an EMBL/GenBank/DDBJ whole genome shotgun (WGS) entry which is preliminary data.</text>
</comment>
<keyword evidence="11" id="KW-1185">Reference proteome</keyword>
<feature type="transmembrane region" description="Helical" evidence="7">
    <location>
        <begin position="306"/>
        <end position="324"/>
    </location>
</feature>
<dbReference type="Proteomes" id="UP000440224">
    <property type="component" value="Unassembled WGS sequence"/>
</dbReference>
<dbReference type="Gene3D" id="1.20.5.2700">
    <property type="match status" value="1"/>
</dbReference>
<evidence type="ECO:0000313" key="10">
    <source>
        <dbReference type="EMBL" id="MRG90951.1"/>
    </source>
</evidence>
<evidence type="ECO:0000256" key="5">
    <source>
        <dbReference type="RuleBase" id="RU000320"/>
    </source>
</evidence>
<reference evidence="10 11" key="1">
    <citation type="submission" date="2019-10" db="EMBL/GenBank/DDBJ databases">
        <title>A soil myxobacterium in the family Polyangiaceae.</title>
        <authorList>
            <person name="Li Y."/>
            <person name="Wang J."/>
        </authorList>
    </citation>
    <scope>NUCLEOTIDE SEQUENCE [LARGE SCALE GENOMIC DNA]</scope>
    <source>
        <strain evidence="10 11">DSM 14734</strain>
    </source>
</reference>
<evidence type="ECO:0000256" key="3">
    <source>
        <dbReference type="ARBA" id="ARBA00022989"/>
    </source>
</evidence>
<protein>
    <submittedName>
        <fullName evidence="10">NADH-quinone oxidoreductase subunit L</fullName>
    </submittedName>
</protein>
<sequence>MEALKAQFPATNFTLLAVVLALPLIGAFVNGVFGKRLGKAGVRLMALSAIGGSFIAALATFLLLPKGEGGGTLAWTAWRWFSLNGRMGQTIPIDVAFSVDAMSATMMLVVTGVGFLIHLYSSEYMVKDPGYHRFFAYLNLFCFAMLTLVMADNMAVLFVGWEGVGLCSYLLIGFWFGEEKNATAGKKAFIVNRIGDFGLLVAMAMLLYYTGSLRFAEINASARNLLDPVTIWPFGNLPLEAQWNAANPNANAAYKAIVHLFLPEKGIQVYASTLVGLAMFLGAAGKSAQIPLYVWLPDAMAGPTPVSALIHAATMVTAGVYLVARTSAVFLMSPAAMATVAVLGCATAIFAASIGLFQHDLKKVLAYSTVSQLGFMFIGVGVGAFAAGFFHVFTHAFFKACLFLGAGSVIHAMHARIHDTDRSQDIRNMGGLKKHLPITRWTFLISCFAIAGAPPLAGFWSKDEILWKAFSTKIVAPELGRMEPLWTWPSWLGQAIYWVGVVAATMTAFYMFRAYFMTFHGEFRGWKIVAGWKEPKHAHGHDDHGHDDHHDHEHDDGKPLEGPKPHESPLAMTLPLMVLAAFAAFAGFLMAEPIHLEPLGHMLAPVFTRAHDLVVPRAEGIEKLMWPMMGPGVAAFLGGTGAAMVVYLNKGGAPEESFKKAAPGLYKLIYDKWRIDELYDATVVGMVDALADIFTAADKWFIDGILAKLTAAVVGFFGTVLRTFQTGRVQVYGAAMAIGLAGVGFFLVRPHADATVDDSRLRSAGEVVISAAPGPGYTYRWEGTGTEQKDFSQVREVRINVNPGETKDVKLHVRNAFAQEATHSFAISRPGRGFPSSAVPNLGVPGAVVPAGGGRVPAKDIPGLINPRGAQ</sequence>
<dbReference type="GO" id="GO:0016020">
    <property type="term" value="C:membrane"/>
    <property type="evidence" value="ECO:0007669"/>
    <property type="project" value="UniProtKB-SubCell"/>
</dbReference>
<accession>A0A6N7PQ07</accession>
<feature type="transmembrane region" description="Helical" evidence="7">
    <location>
        <begin position="189"/>
        <end position="209"/>
    </location>
</feature>
<dbReference type="NCBIfam" id="TIGR01974">
    <property type="entry name" value="NDH_I_L"/>
    <property type="match status" value="1"/>
</dbReference>
<dbReference type="GO" id="GO:0008137">
    <property type="term" value="F:NADH dehydrogenase (ubiquinone) activity"/>
    <property type="evidence" value="ECO:0007669"/>
    <property type="project" value="InterPro"/>
</dbReference>
<dbReference type="InterPro" id="IPR001516">
    <property type="entry name" value="Proton_antipo_N"/>
</dbReference>
<dbReference type="NCBIfam" id="NF005141">
    <property type="entry name" value="PRK06590.1"/>
    <property type="match status" value="1"/>
</dbReference>